<feature type="compositionally biased region" description="Basic and acidic residues" evidence="1">
    <location>
        <begin position="348"/>
        <end position="363"/>
    </location>
</feature>
<reference evidence="2 3" key="1">
    <citation type="submission" date="2024-10" db="EMBL/GenBank/DDBJ databases">
        <title>The Natural Products Discovery Center: Release of the First 8490 Sequenced Strains for Exploring Actinobacteria Biosynthetic Diversity.</title>
        <authorList>
            <person name="Kalkreuter E."/>
            <person name="Kautsar S.A."/>
            <person name="Yang D."/>
            <person name="Bader C.D."/>
            <person name="Teijaro C.N."/>
            <person name="Fluegel L."/>
            <person name="Davis C.M."/>
            <person name="Simpson J.R."/>
            <person name="Lauterbach L."/>
            <person name="Steele A.D."/>
            <person name="Gui C."/>
            <person name="Meng S."/>
            <person name="Li G."/>
            <person name="Viehrig K."/>
            <person name="Ye F."/>
            <person name="Su P."/>
            <person name="Kiefer A.F."/>
            <person name="Nichols A."/>
            <person name="Cepeda A.J."/>
            <person name="Yan W."/>
            <person name="Fan B."/>
            <person name="Jiang Y."/>
            <person name="Adhikari A."/>
            <person name="Zheng C.-J."/>
            <person name="Schuster L."/>
            <person name="Cowan T.M."/>
            <person name="Smanski M.J."/>
            <person name="Chevrette M.G."/>
            <person name="De Carvalho L.P.S."/>
            <person name="Shen B."/>
        </authorList>
    </citation>
    <scope>NUCLEOTIDE SEQUENCE [LARGE SCALE GENOMIC DNA]</scope>
    <source>
        <strain evidence="2 3">NPDC087220</strain>
    </source>
</reference>
<dbReference type="EMBL" id="JBIUYY010000005">
    <property type="protein sequence ID" value="MFJ2822367.1"/>
    <property type="molecule type" value="Genomic_DNA"/>
</dbReference>
<feature type="region of interest" description="Disordered" evidence="1">
    <location>
        <begin position="336"/>
        <end position="374"/>
    </location>
</feature>
<gene>
    <name evidence="2" type="ORF">ACIO7M_14780</name>
</gene>
<sequence>MDVDAVMRELYALHPGGFVAARNAYAARAKREGDPEAARALSALRRPTLAVWAANLLAGAEPERVAQLLELGGDLRRAHRELDGRRIRELSAERNRLSAGLARDAAALAEGAGERGGEALARDVEAVLHGLAGDEESGRDWAEGHLTQAPTPRLGFEGLEPGPAALAALTRPTPATAEREPRAADAEPAEPARPAAHRERTKAEPPQKRPGKPAREQTEEPATEEPVPKPTGRPAGRAAARATEPPPPKPAKKAAVRKPARAPEPPRDAVAERRAARQEARVEAALRAVAAAEEERERARTALNGAAKELDRTSAAVEALREELSRLRIRLEAAEEAAGAARSRHRRAEQALRKAERTADAATRRLAAARSQDR</sequence>
<evidence type="ECO:0000256" key="1">
    <source>
        <dbReference type="SAM" id="MobiDB-lite"/>
    </source>
</evidence>
<feature type="compositionally biased region" description="Low complexity" evidence="1">
    <location>
        <begin position="233"/>
        <end position="243"/>
    </location>
</feature>
<feature type="compositionally biased region" description="Basic and acidic residues" evidence="1">
    <location>
        <begin position="264"/>
        <end position="281"/>
    </location>
</feature>
<organism evidence="2 3">
    <name type="scientific">Streptomyces toxytricini</name>
    <name type="common">Actinomyces toxytricini</name>
    <dbReference type="NCBI Taxonomy" id="67369"/>
    <lineage>
        <taxon>Bacteria</taxon>
        <taxon>Bacillati</taxon>
        <taxon>Actinomycetota</taxon>
        <taxon>Actinomycetes</taxon>
        <taxon>Kitasatosporales</taxon>
        <taxon>Streptomycetaceae</taxon>
        <taxon>Streptomyces</taxon>
    </lineage>
</organism>
<dbReference type="SUPFAM" id="SSF57997">
    <property type="entry name" value="Tropomyosin"/>
    <property type="match status" value="1"/>
</dbReference>
<dbReference type="RefSeq" id="WP_402380842.1">
    <property type="nucleotide sequence ID" value="NZ_JBIUYY010000005.1"/>
</dbReference>
<protein>
    <recommendedName>
        <fullName evidence="4">Transposase</fullName>
    </recommendedName>
</protein>
<keyword evidence="3" id="KW-1185">Reference proteome</keyword>
<proteinExistence type="predicted"/>
<feature type="region of interest" description="Disordered" evidence="1">
    <location>
        <begin position="171"/>
        <end position="281"/>
    </location>
</feature>
<name>A0ABW8EJP1_STRT5</name>
<feature type="compositionally biased region" description="Basic and acidic residues" evidence="1">
    <location>
        <begin position="196"/>
        <end position="218"/>
    </location>
</feature>
<feature type="compositionally biased region" description="Low complexity" evidence="1">
    <location>
        <begin position="364"/>
        <end position="374"/>
    </location>
</feature>
<evidence type="ECO:0008006" key="4">
    <source>
        <dbReference type="Google" id="ProtNLM"/>
    </source>
</evidence>
<dbReference type="Proteomes" id="UP001617351">
    <property type="component" value="Unassembled WGS sequence"/>
</dbReference>
<evidence type="ECO:0000313" key="3">
    <source>
        <dbReference type="Proteomes" id="UP001617351"/>
    </source>
</evidence>
<evidence type="ECO:0000313" key="2">
    <source>
        <dbReference type="EMBL" id="MFJ2822367.1"/>
    </source>
</evidence>
<feature type="compositionally biased region" description="Basic residues" evidence="1">
    <location>
        <begin position="250"/>
        <end position="260"/>
    </location>
</feature>
<comment type="caution">
    <text evidence="2">The sequence shown here is derived from an EMBL/GenBank/DDBJ whole genome shotgun (WGS) entry which is preliminary data.</text>
</comment>
<accession>A0ABW8EJP1</accession>